<name>A0A0M9A3U5_9HYME</name>
<keyword evidence="2" id="KW-1185">Reference proteome</keyword>
<protein>
    <submittedName>
        <fullName evidence="1">Uncharacterized protein</fullName>
    </submittedName>
</protein>
<reference evidence="1 2" key="1">
    <citation type="submission" date="2015-07" db="EMBL/GenBank/DDBJ databases">
        <title>The genome of Melipona quadrifasciata.</title>
        <authorList>
            <person name="Pan H."/>
            <person name="Kapheim K."/>
        </authorList>
    </citation>
    <scope>NUCLEOTIDE SEQUENCE [LARGE SCALE GENOMIC DNA]</scope>
    <source>
        <strain evidence="1">0111107301</strain>
        <tissue evidence="1">Whole body</tissue>
    </source>
</reference>
<gene>
    <name evidence="1" type="ORF">WN51_11033</name>
</gene>
<accession>A0A0M9A3U5</accession>
<proteinExistence type="predicted"/>
<sequence>MRCKMKFQSHKEYIKEMENSNVRGKNAGTCKRENVQTRDYEGKNKDMDITPEGWCKKLV</sequence>
<evidence type="ECO:0000313" key="2">
    <source>
        <dbReference type="Proteomes" id="UP000053105"/>
    </source>
</evidence>
<dbReference type="AlphaFoldDB" id="A0A0M9A3U5"/>
<dbReference type="EMBL" id="KQ435742">
    <property type="protein sequence ID" value="KOX76680.1"/>
    <property type="molecule type" value="Genomic_DNA"/>
</dbReference>
<evidence type="ECO:0000313" key="1">
    <source>
        <dbReference type="EMBL" id="KOX76680.1"/>
    </source>
</evidence>
<organism evidence="1 2">
    <name type="scientific">Melipona quadrifasciata</name>
    <dbReference type="NCBI Taxonomy" id="166423"/>
    <lineage>
        <taxon>Eukaryota</taxon>
        <taxon>Metazoa</taxon>
        <taxon>Ecdysozoa</taxon>
        <taxon>Arthropoda</taxon>
        <taxon>Hexapoda</taxon>
        <taxon>Insecta</taxon>
        <taxon>Pterygota</taxon>
        <taxon>Neoptera</taxon>
        <taxon>Endopterygota</taxon>
        <taxon>Hymenoptera</taxon>
        <taxon>Apocrita</taxon>
        <taxon>Aculeata</taxon>
        <taxon>Apoidea</taxon>
        <taxon>Anthophila</taxon>
        <taxon>Apidae</taxon>
        <taxon>Melipona</taxon>
    </lineage>
</organism>
<dbReference type="Proteomes" id="UP000053105">
    <property type="component" value="Unassembled WGS sequence"/>
</dbReference>